<evidence type="ECO:0000313" key="3">
    <source>
        <dbReference type="Proteomes" id="UP000321685"/>
    </source>
</evidence>
<sequence>MGRFRLFARPTDQPRWTPGRPGAPGLGAAPGRPRHPEASPARRATAPEPVTDPIGFPAVDVPGVDVPGVDVRGVDVRGVDVRGVGLPGVDGSAVDVPAVGVPAAGVSAFDVSAVDRIAPLPRPPALPVQSRGPDARTAPGADLAEVRALAAAFAADYLSWDEDDPTRRGDVLAEHLPARLRDLTRGTTGPGWAGEGRQRAEISLAGAVGSDDDGRLLVDVRVRVTPYVRAGRSAAAPQLVDVVRREPVLGRPSSAPPPDGVGWTGRRASWVRVSVPVTHDEGRLVVEPDEELLAPTGHVTRAEGGAS</sequence>
<dbReference type="AlphaFoldDB" id="A0A511DPA4"/>
<reference evidence="2 3" key="1">
    <citation type="submission" date="2019-07" db="EMBL/GenBank/DDBJ databases">
        <title>Whole genome shotgun sequence of Pseudonocardia sulfidoxydans NBRC 16205.</title>
        <authorList>
            <person name="Hosoyama A."/>
            <person name="Uohara A."/>
            <person name="Ohji S."/>
            <person name="Ichikawa N."/>
        </authorList>
    </citation>
    <scope>NUCLEOTIDE SEQUENCE [LARGE SCALE GENOMIC DNA]</scope>
    <source>
        <strain evidence="2 3">NBRC 16205</strain>
    </source>
</reference>
<evidence type="ECO:0000313" key="2">
    <source>
        <dbReference type="EMBL" id="GEL26197.1"/>
    </source>
</evidence>
<keyword evidence="3" id="KW-1185">Reference proteome</keyword>
<proteinExistence type="predicted"/>
<gene>
    <name evidence="2" type="ORF">PSU4_51510</name>
</gene>
<organism evidence="2 3">
    <name type="scientific">Pseudonocardia sulfidoxydans NBRC 16205</name>
    <dbReference type="NCBI Taxonomy" id="1223511"/>
    <lineage>
        <taxon>Bacteria</taxon>
        <taxon>Bacillati</taxon>
        <taxon>Actinomycetota</taxon>
        <taxon>Actinomycetes</taxon>
        <taxon>Pseudonocardiales</taxon>
        <taxon>Pseudonocardiaceae</taxon>
        <taxon>Pseudonocardia</taxon>
    </lineage>
</organism>
<name>A0A511DPA4_9PSEU</name>
<feature type="region of interest" description="Disordered" evidence="1">
    <location>
        <begin position="288"/>
        <end position="307"/>
    </location>
</feature>
<evidence type="ECO:0008006" key="4">
    <source>
        <dbReference type="Google" id="ProtNLM"/>
    </source>
</evidence>
<dbReference type="RefSeq" id="WP_147113736.1">
    <property type="nucleotide sequence ID" value="NZ_BJVJ01000078.1"/>
</dbReference>
<feature type="region of interest" description="Disordered" evidence="1">
    <location>
        <begin position="1"/>
        <end position="62"/>
    </location>
</feature>
<dbReference type="Proteomes" id="UP000321685">
    <property type="component" value="Unassembled WGS sequence"/>
</dbReference>
<protein>
    <recommendedName>
        <fullName evidence="4">Pentapeptide repeat-containing protein</fullName>
    </recommendedName>
</protein>
<evidence type="ECO:0000256" key="1">
    <source>
        <dbReference type="SAM" id="MobiDB-lite"/>
    </source>
</evidence>
<dbReference type="EMBL" id="BJVJ01000078">
    <property type="protein sequence ID" value="GEL26197.1"/>
    <property type="molecule type" value="Genomic_DNA"/>
</dbReference>
<accession>A0A511DPA4</accession>
<comment type="caution">
    <text evidence="2">The sequence shown here is derived from an EMBL/GenBank/DDBJ whole genome shotgun (WGS) entry which is preliminary data.</text>
</comment>
<dbReference type="OrthoDB" id="3579774at2"/>